<dbReference type="EMBL" id="PEYM01000005">
    <property type="protein sequence ID" value="PIS31670.1"/>
    <property type="molecule type" value="Genomic_DNA"/>
</dbReference>
<comment type="caution">
    <text evidence="1">The sequence shown here is derived from an EMBL/GenBank/DDBJ whole genome shotgun (WGS) entry which is preliminary data.</text>
</comment>
<evidence type="ECO:0000313" key="1">
    <source>
        <dbReference type="EMBL" id="PIS31670.1"/>
    </source>
</evidence>
<organism evidence="1 2">
    <name type="scientific">Candidatus Saganbacteria bacterium CG08_land_8_20_14_0_20_45_16</name>
    <dbReference type="NCBI Taxonomy" id="2014293"/>
    <lineage>
        <taxon>Bacteria</taxon>
        <taxon>Bacillati</taxon>
        <taxon>Saganbacteria</taxon>
    </lineage>
</organism>
<sequence length="268" mass="30406">MEKGGISRHNRELLGILNRAAKGPFDLPYVANSLNVSIEKAKNIVTYWVERGWLTRVKRGLYSTVSLSAAHPESQKEDSWIVAATVFNPCYLGGWSAGEYWGLTEQIFNDVVVFTSRRFNRKEKEIQGTSYIIKTISKNKFFGLKPVWRGQVKVLVSDLERTIIDLLDDPALGGGIRHIAQMINEYFSREDKNTSNLIDYIKKHGNRAIYKRLGYLIEILNIAAPDILKQCSQNKSAGYSKLDTTLSDKGKHLRRWNLTINVDLKGAV</sequence>
<evidence type="ECO:0008006" key="3">
    <source>
        <dbReference type="Google" id="ProtNLM"/>
    </source>
</evidence>
<dbReference type="AlphaFoldDB" id="A0A2H0Y3V5"/>
<name>A0A2H0Y3V5_UNCSA</name>
<reference evidence="1 2" key="1">
    <citation type="submission" date="2017-09" db="EMBL/GenBank/DDBJ databases">
        <title>Depth-based differentiation of microbial function through sediment-hosted aquifers and enrichment of novel symbionts in the deep terrestrial subsurface.</title>
        <authorList>
            <person name="Probst A.J."/>
            <person name="Ladd B."/>
            <person name="Jarett J.K."/>
            <person name="Geller-Mcgrath D.E."/>
            <person name="Sieber C.M."/>
            <person name="Emerson J.B."/>
            <person name="Anantharaman K."/>
            <person name="Thomas B.C."/>
            <person name="Malmstrom R."/>
            <person name="Stieglmeier M."/>
            <person name="Klingl A."/>
            <person name="Woyke T."/>
            <person name="Ryan C.M."/>
            <person name="Banfield J.F."/>
        </authorList>
    </citation>
    <scope>NUCLEOTIDE SEQUENCE [LARGE SCALE GENOMIC DNA]</scope>
    <source>
        <strain evidence="1">CG08_land_8_20_14_0_20_45_16</strain>
    </source>
</reference>
<protein>
    <recommendedName>
        <fullName evidence="3">AbiEi antitoxin C-terminal domain-containing protein</fullName>
    </recommendedName>
</protein>
<gene>
    <name evidence="1" type="ORF">COT42_00465</name>
</gene>
<dbReference type="Proteomes" id="UP000231343">
    <property type="component" value="Unassembled WGS sequence"/>
</dbReference>
<accession>A0A2H0Y3V5</accession>
<evidence type="ECO:0000313" key="2">
    <source>
        <dbReference type="Proteomes" id="UP000231343"/>
    </source>
</evidence>
<proteinExistence type="predicted"/>